<dbReference type="Gene3D" id="3.40.1810.10">
    <property type="entry name" value="Transcription factor, MADS-box"/>
    <property type="match status" value="1"/>
</dbReference>
<dbReference type="FunFam" id="3.40.1810.10:FF:000002">
    <property type="entry name" value="Serum response factor b"/>
    <property type="match status" value="1"/>
</dbReference>
<evidence type="ECO:0000259" key="7">
    <source>
        <dbReference type="PROSITE" id="PS50066"/>
    </source>
</evidence>
<protein>
    <recommendedName>
        <fullName evidence="7">MADS-box domain-containing protein</fullName>
    </recommendedName>
</protein>
<dbReference type="Proteomes" id="UP000241769">
    <property type="component" value="Unassembled WGS sequence"/>
</dbReference>
<keyword evidence="9" id="KW-1185">Reference proteome</keyword>
<dbReference type="AlphaFoldDB" id="A0A2P6MV74"/>
<evidence type="ECO:0000313" key="8">
    <source>
        <dbReference type="EMBL" id="PRP75546.1"/>
    </source>
</evidence>
<keyword evidence="2" id="KW-0805">Transcription regulation</keyword>
<dbReference type="CDD" id="cd00266">
    <property type="entry name" value="MADS_SRF_like"/>
    <property type="match status" value="1"/>
</dbReference>
<dbReference type="InParanoid" id="A0A2P6MV74"/>
<name>A0A2P6MV74_9EUKA</name>
<keyword evidence="4" id="KW-0804">Transcription</keyword>
<evidence type="ECO:0000256" key="6">
    <source>
        <dbReference type="SAM" id="MobiDB-lite"/>
    </source>
</evidence>
<gene>
    <name evidence="8" type="ORF">PROFUN_09032</name>
</gene>
<dbReference type="PRINTS" id="PR00404">
    <property type="entry name" value="MADSDOMAIN"/>
</dbReference>
<evidence type="ECO:0000256" key="2">
    <source>
        <dbReference type="ARBA" id="ARBA00023015"/>
    </source>
</evidence>
<dbReference type="GO" id="GO:0000987">
    <property type="term" value="F:cis-regulatory region sequence-specific DNA binding"/>
    <property type="evidence" value="ECO:0007669"/>
    <property type="project" value="InterPro"/>
</dbReference>
<dbReference type="SUPFAM" id="SSF55455">
    <property type="entry name" value="SRF-like"/>
    <property type="match status" value="1"/>
</dbReference>
<dbReference type="EMBL" id="MDYQ01000378">
    <property type="protein sequence ID" value="PRP75546.1"/>
    <property type="molecule type" value="Genomic_DNA"/>
</dbReference>
<dbReference type="InterPro" id="IPR033897">
    <property type="entry name" value="SRF-like_MADS-box"/>
</dbReference>
<keyword evidence="3" id="KW-0238">DNA-binding</keyword>
<feature type="compositionally biased region" description="Acidic residues" evidence="6">
    <location>
        <begin position="53"/>
        <end position="67"/>
    </location>
</feature>
<feature type="compositionally biased region" description="Low complexity" evidence="6">
    <location>
        <begin position="220"/>
        <end position="229"/>
    </location>
</feature>
<evidence type="ECO:0000313" key="9">
    <source>
        <dbReference type="Proteomes" id="UP000241769"/>
    </source>
</evidence>
<dbReference type="InterPro" id="IPR002100">
    <property type="entry name" value="TF_MADSbox"/>
</dbReference>
<evidence type="ECO:0000256" key="4">
    <source>
        <dbReference type="ARBA" id="ARBA00023163"/>
    </source>
</evidence>
<dbReference type="GO" id="GO:0000981">
    <property type="term" value="F:DNA-binding transcription factor activity, RNA polymerase II-specific"/>
    <property type="evidence" value="ECO:0007669"/>
    <property type="project" value="InterPro"/>
</dbReference>
<keyword evidence="5" id="KW-0539">Nucleus</keyword>
<dbReference type="STRING" id="1890364.A0A2P6MV74"/>
<dbReference type="OrthoDB" id="2284405at2759"/>
<accession>A0A2P6MV74</accession>
<proteinExistence type="predicted"/>
<dbReference type="GO" id="GO:0045944">
    <property type="term" value="P:positive regulation of transcription by RNA polymerase II"/>
    <property type="evidence" value="ECO:0007669"/>
    <property type="project" value="InterPro"/>
</dbReference>
<feature type="compositionally biased region" description="Basic and acidic residues" evidence="6">
    <location>
        <begin position="23"/>
        <end position="52"/>
    </location>
</feature>
<dbReference type="SMART" id="SM00432">
    <property type="entry name" value="MADS"/>
    <property type="match status" value="1"/>
</dbReference>
<dbReference type="GO" id="GO:0046983">
    <property type="term" value="F:protein dimerization activity"/>
    <property type="evidence" value="ECO:0007669"/>
    <property type="project" value="InterPro"/>
</dbReference>
<dbReference type="PANTHER" id="PTHR48019">
    <property type="entry name" value="SERUM RESPONSE FACTOR HOMOLOG"/>
    <property type="match status" value="1"/>
</dbReference>
<comment type="caution">
    <text evidence="8">The sequence shown here is derived from an EMBL/GenBank/DDBJ whole genome shotgun (WGS) entry which is preliminary data.</text>
</comment>
<feature type="domain" description="MADS-box" evidence="7">
    <location>
        <begin position="76"/>
        <end position="136"/>
    </location>
</feature>
<reference evidence="8 9" key="1">
    <citation type="journal article" date="2018" name="Genome Biol. Evol.">
        <title>Multiple Roots of Fruiting Body Formation in Amoebozoa.</title>
        <authorList>
            <person name="Hillmann F."/>
            <person name="Forbes G."/>
            <person name="Novohradska S."/>
            <person name="Ferling I."/>
            <person name="Riege K."/>
            <person name="Groth M."/>
            <person name="Westermann M."/>
            <person name="Marz M."/>
            <person name="Spaller T."/>
            <person name="Winckler T."/>
            <person name="Schaap P."/>
            <person name="Glockner G."/>
        </authorList>
    </citation>
    <scope>NUCLEOTIDE SEQUENCE [LARGE SCALE GENOMIC DNA]</scope>
    <source>
        <strain evidence="8 9">Jena</strain>
    </source>
</reference>
<evidence type="ECO:0000256" key="5">
    <source>
        <dbReference type="ARBA" id="ARBA00023242"/>
    </source>
</evidence>
<feature type="region of interest" description="Disordered" evidence="6">
    <location>
        <begin position="153"/>
        <end position="265"/>
    </location>
</feature>
<dbReference type="InterPro" id="IPR050142">
    <property type="entry name" value="MADS-box/MEF2_TF"/>
</dbReference>
<organism evidence="8 9">
    <name type="scientific">Planoprotostelium fungivorum</name>
    <dbReference type="NCBI Taxonomy" id="1890364"/>
    <lineage>
        <taxon>Eukaryota</taxon>
        <taxon>Amoebozoa</taxon>
        <taxon>Evosea</taxon>
        <taxon>Variosea</taxon>
        <taxon>Cavosteliida</taxon>
        <taxon>Cavosteliaceae</taxon>
        <taxon>Planoprotostelium</taxon>
    </lineage>
</organism>
<dbReference type="Pfam" id="PF00319">
    <property type="entry name" value="SRF-TF"/>
    <property type="match status" value="1"/>
</dbReference>
<dbReference type="PROSITE" id="PS50066">
    <property type="entry name" value="MADS_BOX_2"/>
    <property type="match status" value="1"/>
</dbReference>
<dbReference type="GO" id="GO:0005634">
    <property type="term" value="C:nucleus"/>
    <property type="evidence" value="ECO:0007669"/>
    <property type="project" value="UniProtKB-SubCell"/>
</dbReference>
<evidence type="ECO:0000256" key="1">
    <source>
        <dbReference type="ARBA" id="ARBA00004123"/>
    </source>
</evidence>
<feature type="region of interest" description="Disordered" evidence="6">
    <location>
        <begin position="1"/>
        <end position="76"/>
    </location>
</feature>
<sequence>MNSKEGRPLGSCGMAHPPVMLDSPKENKRQRAETEDAKVESEQQESDAVRQDEIDEEIDSTGEEGDKDDDKSPKRVGKRKINIEFIENRSKRHVTFSKRKQGLIKKAFELSTLTGTQVLLVIASEIGNVYTFATPKLQPIINKKEGMEWIQSCLDSDPTSDEPPAPQKTHKSPSPKAAVTSTPAPPASLYEQHPTPIPPPPRSTQEGHRPFAGQHYSPSPQMMMHPQQPLYTPFPPTHLHQSPHPPDDSIPFSSLGYPRNTHHYP</sequence>
<evidence type="ECO:0000256" key="3">
    <source>
        <dbReference type="ARBA" id="ARBA00023125"/>
    </source>
</evidence>
<dbReference type="InterPro" id="IPR036879">
    <property type="entry name" value="TF_MADSbox_sf"/>
</dbReference>
<comment type="subcellular location">
    <subcellularLocation>
        <location evidence="1">Nucleus</location>
    </subcellularLocation>
</comment>